<feature type="transmembrane region" description="Helical" evidence="6">
    <location>
        <begin position="18"/>
        <end position="35"/>
    </location>
</feature>
<keyword evidence="4 6" id="KW-1133">Transmembrane helix</keyword>
<dbReference type="PANTHER" id="PTHR37481">
    <property type="entry name" value="LIPOPOLYSACCHARIDE EXPORT SYSTEM PROTEIN LPTC"/>
    <property type="match status" value="1"/>
</dbReference>
<dbReference type="GO" id="GO:0030288">
    <property type="term" value="C:outer membrane-bounded periplasmic space"/>
    <property type="evidence" value="ECO:0007669"/>
    <property type="project" value="TreeGrafter"/>
</dbReference>
<dbReference type="GO" id="GO:0015221">
    <property type="term" value="F:lipopolysaccharide transmembrane transporter activity"/>
    <property type="evidence" value="ECO:0007669"/>
    <property type="project" value="InterPro"/>
</dbReference>
<evidence type="ECO:0000313" key="8">
    <source>
        <dbReference type="Proteomes" id="UP000019460"/>
    </source>
</evidence>
<keyword evidence="3 6" id="KW-0812">Transmembrane</keyword>
<evidence type="ECO:0008006" key="9">
    <source>
        <dbReference type="Google" id="ProtNLM"/>
    </source>
</evidence>
<dbReference type="InterPro" id="IPR052363">
    <property type="entry name" value="LPS_export_LptC"/>
</dbReference>
<dbReference type="Gene3D" id="2.60.450.10">
    <property type="entry name" value="Lipopolysaccharide (LPS) transport protein A like domain"/>
    <property type="match status" value="1"/>
</dbReference>
<dbReference type="RefSeq" id="WP_043750012.1">
    <property type="nucleotide sequence ID" value="NZ_AONC01000012.1"/>
</dbReference>
<dbReference type="GO" id="GO:0017089">
    <property type="term" value="F:glycolipid transfer activity"/>
    <property type="evidence" value="ECO:0007669"/>
    <property type="project" value="TreeGrafter"/>
</dbReference>
<dbReference type="OrthoDB" id="5973594at2"/>
<keyword evidence="5 6" id="KW-0472">Membrane</keyword>
<keyword evidence="1" id="KW-1003">Cell membrane</keyword>
<dbReference type="Proteomes" id="UP000019460">
    <property type="component" value="Unassembled WGS sequence"/>
</dbReference>
<dbReference type="Pfam" id="PF06835">
    <property type="entry name" value="LptC"/>
    <property type="match status" value="1"/>
</dbReference>
<comment type="caution">
    <text evidence="7">The sequence shown here is derived from an EMBL/GenBank/DDBJ whole genome shotgun (WGS) entry which is preliminary data.</text>
</comment>
<dbReference type="PANTHER" id="PTHR37481:SF1">
    <property type="entry name" value="LIPOPOLYSACCHARIDE EXPORT SYSTEM PROTEIN LPTC"/>
    <property type="match status" value="1"/>
</dbReference>
<evidence type="ECO:0000256" key="1">
    <source>
        <dbReference type="ARBA" id="ARBA00022475"/>
    </source>
</evidence>
<reference evidence="7 8" key="1">
    <citation type="submission" date="2012-11" db="EMBL/GenBank/DDBJ databases">
        <title>Genome assembly of Thiorhodococcus sp. AK35.</title>
        <authorList>
            <person name="Nupur N."/>
            <person name="Khatri I."/>
            <person name="Subramanian S."/>
            <person name="Pinnaka A."/>
        </authorList>
    </citation>
    <scope>NUCLEOTIDE SEQUENCE [LARGE SCALE GENOMIC DNA]</scope>
    <source>
        <strain evidence="7 8">AK35</strain>
    </source>
</reference>
<keyword evidence="8" id="KW-1185">Reference proteome</keyword>
<evidence type="ECO:0000256" key="2">
    <source>
        <dbReference type="ARBA" id="ARBA00022519"/>
    </source>
</evidence>
<dbReference type="STRING" id="1249627.D779_0314"/>
<dbReference type="InterPro" id="IPR026265">
    <property type="entry name" value="LptC"/>
</dbReference>
<evidence type="ECO:0000256" key="6">
    <source>
        <dbReference type="SAM" id="Phobius"/>
    </source>
</evidence>
<proteinExistence type="predicted"/>
<dbReference type="GO" id="GO:0005886">
    <property type="term" value="C:plasma membrane"/>
    <property type="evidence" value="ECO:0007669"/>
    <property type="project" value="InterPro"/>
</dbReference>
<dbReference type="AlphaFoldDB" id="W9W1B8"/>
<accession>W9W1B8</accession>
<keyword evidence="2" id="KW-0997">Cell inner membrane</keyword>
<dbReference type="EMBL" id="AONC01000012">
    <property type="protein sequence ID" value="EXJ16380.1"/>
    <property type="molecule type" value="Genomic_DNA"/>
</dbReference>
<evidence type="ECO:0000256" key="3">
    <source>
        <dbReference type="ARBA" id="ARBA00022692"/>
    </source>
</evidence>
<evidence type="ECO:0000256" key="5">
    <source>
        <dbReference type="ARBA" id="ARBA00023136"/>
    </source>
</evidence>
<sequence length="204" mass="23234">MTAYRGYLERSFWNARQFLLAACLAALGIAAWWSLKPTGDDEGTPAARPRLPDYVVQQFSAVETDDTGRPTRHLTATELRHYAQEDVSELDRPRLDLLQTEGPPWHAESERGTVFAGGDQIRLEGRVQMDRPGDGENRPAHLETERLDIWRKQGLAETDLEVRVRSDDDALTANGMRLWYNEPTRTTFHGRARIRLAPEQDPQP</sequence>
<dbReference type="NCBIfam" id="TIGR04409">
    <property type="entry name" value="LptC_YrbK"/>
    <property type="match status" value="1"/>
</dbReference>
<dbReference type="InterPro" id="IPR010664">
    <property type="entry name" value="LipoPS_assembly_LptC-rel"/>
</dbReference>
<evidence type="ECO:0000313" key="7">
    <source>
        <dbReference type="EMBL" id="EXJ16380.1"/>
    </source>
</evidence>
<evidence type="ECO:0000256" key="4">
    <source>
        <dbReference type="ARBA" id="ARBA00022989"/>
    </source>
</evidence>
<protein>
    <recommendedName>
        <fullName evidence="9">Lipopolysaccharide export system protein LptC</fullName>
    </recommendedName>
</protein>
<dbReference type="eggNOG" id="COG3117">
    <property type="taxonomic scope" value="Bacteria"/>
</dbReference>
<gene>
    <name evidence="7" type="ORF">D779_0314</name>
</gene>
<organism evidence="7 8">
    <name type="scientific">Imhoffiella purpurea</name>
    <dbReference type="NCBI Taxonomy" id="1249627"/>
    <lineage>
        <taxon>Bacteria</taxon>
        <taxon>Pseudomonadati</taxon>
        <taxon>Pseudomonadota</taxon>
        <taxon>Gammaproteobacteria</taxon>
        <taxon>Chromatiales</taxon>
        <taxon>Chromatiaceae</taxon>
        <taxon>Imhoffiella</taxon>
    </lineage>
</organism>
<name>W9W1B8_9GAMM</name>